<feature type="domain" description="Polyphenol oxidase central" evidence="3">
    <location>
        <begin position="87"/>
        <end position="113"/>
    </location>
</feature>
<organism evidence="4 5">
    <name type="scientific">Senna tora</name>
    <dbReference type="NCBI Taxonomy" id="362788"/>
    <lineage>
        <taxon>Eukaryota</taxon>
        <taxon>Viridiplantae</taxon>
        <taxon>Streptophyta</taxon>
        <taxon>Embryophyta</taxon>
        <taxon>Tracheophyta</taxon>
        <taxon>Spermatophyta</taxon>
        <taxon>Magnoliopsida</taxon>
        <taxon>eudicotyledons</taxon>
        <taxon>Gunneridae</taxon>
        <taxon>Pentapetalae</taxon>
        <taxon>rosids</taxon>
        <taxon>fabids</taxon>
        <taxon>Fabales</taxon>
        <taxon>Fabaceae</taxon>
        <taxon>Caesalpinioideae</taxon>
        <taxon>Cassia clade</taxon>
        <taxon>Senna</taxon>
    </lineage>
</organism>
<proteinExistence type="inferred from homology"/>
<dbReference type="PANTHER" id="PTHR11474">
    <property type="entry name" value="TYROSINASE FAMILY MEMBER"/>
    <property type="match status" value="1"/>
</dbReference>
<keyword evidence="5" id="KW-1185">Reference proteome</keyword>
<dbReference type="Pfam" id="PF12142">
    <property type="entry name" value="PPO1_DWL"/>
    <property type="match status" value="1"/>
</dbReference>
<accession>A0A834SFM4</accession>
<evidence type="ECO:0000313" key="4">
    <source>
        <dbReference type="EMBL" id="KAF7803500.1"/>
    </source>
</evidence>
<protein>
    <submittedName>
        <fullName evidence="4">Polyphenol oxidase, chloroplastic-like</fullName>
    </submittedName>
</protein>
<dbReference type="PANTHER" id="PTHR11474:SF76">
    <property type="entry name" value="SHKT DOMAIN-CONTAINING PROTEIN"/>
    <property type="match status" value="1"/>
</dbReference>
<reference evidence="4" key="1">
    <citation type="submission" date="2020-09" db="EMBL/GenBank/DDBJ databases">
        <title>Genome-Enabled Discovery of Anthraquinone Biosynthesis in Senna tora.</title>
        <authorList>
            <person name="Kang S.-H."/>
            <person name="Pandey R.P."/>
            <person name="Lee C.-M."/>
            <person name="Sim J.-S."/>
            <person name="Jeong J.-T."/>
            <person name="Choi B.-S."/>
            <person name="Jung M."/>
            <person name="Ginzburg D."/>
            <person name="Zhao K."/>
            <person name="Won S.Y."/>
            <person name="Oh T.-J."/>
            <person name="Yu Y."/>
            <person name="Kim N.-H."/>
            <person name="Lee O.R."/>
            <person name="Lee T.-H."/>
            <person name="Bashyal P."/>
            <person name="Kim T.-S."/>
            <person name="Lee W.-H."/>
            <person name="Kawkins C."/>
            <person name="Kim C.-K."/>
            <person name="Kim J.S."/>
            <person name="Ahn B.O."/>
            <person name="Rhee S.Y."/>
            <person name="Sohng J.K."/>
        </authorList>
    </citation>
    <scope>NUCLEOTIDE SEQUENCE</scope>
    <source>
        <tissue evidence="4">Leaf</tissue>
    </source>
</reference>
<dbReference type="EMBL" id="JAAIUW010000013">
    <property type="protein sequence ID" value="KAF7803500.1"/>
    <property type="molecule type" value="Genomic_DNA"/>
</dbReference>
<dbReference type="Gene3D" id="1.10.1280.10">
    <property type="entry name" value="Di-copper center containing domain from catechol oxidase"/>
    <property type="match status" value="1"/>
</dbReference>
<evidence type="ECO:0000313" key="5">
    <source>
        <dbReference type="Proteomes" id="UP000634136"/>
    </source>
</evidence>
<name>A0A834SFM4_9FABA</name>
<gene>
    <name evidence="4" type="ORF">G2W53_042611</name>
</gene>
<dbReference type="InterPro" id="IPR022739">
    <property type="entry name" value="Polyphenol_oxidase_cen"/>
</dbReference>
<keyword evidence="2" id="KW-0186">Copper</keyword>
<comment type="caution">
    <text evidence="4">The sequence shown here is derived from an EMBL/GenBank/DDBJ whole genome shotgun (WGS) entry which is preliminary data.</text>
</comment>
<sequence>MLNEALFSTSINWAGLGWAGLKHWKWAYSYHSFTQQANIHCAYCDGAYHQVGFPEMDLQVHNSWLFLPFHRWPKPVDLNFNGIEDQIRDCLDPKQLGYVYQDVDIPWLRAKPTPRGWRIWVLKMSMWCLSLGKATSPLEGSTFSFNPEFNKRRRCW</sequence>
<dbReference type="AlphaFoldDB" id="A0A834SFM4"/>
<evidence type="ECO:0000256" key="1">
    <source>
        <dbReference type="ARBA" id="ARBA00009928"/>
    </source>
</evidence>
<comment type="similarity">
    <text evidence="1">Belongs to the tyrosinase family.</text>
</comment>
<evidence type="ECO:0000256" key="2">
    <source>
        <dbReference type="ARBA" id="ARBA00023008"/>
    </source>
</evidence>
<dbReference type="OrthoDB" id="6132182at2759"/>
<evidence type="ECO:0000259" key="3">
    <source>
        <dbReference type="Pfam" id="PF12142"/>
    </source>
</evidence>
<dbReference type="SUPFAM" id="SSF48056">
    <property type="entry name" value="Di-copper centre-containing domain"/>
    <property type="match status" value="1"/>
</dbReference>
<dbReference type="Proteomes" id="UP000634136">
    <property type="component" value="Unassembled WGS sequence"/>
</dbReference>
<dbReference type="GO" id="GO:0004097">
    <property type="term" value="F:catechol oxidase activity"/>
    <property type="evidence" value="ECO:0007669"/>
    <property type="project" value="InterPro"/>
</dbReference>
<dbReference type="InterPro" id="IPR008922">
    <property type="entry name" value="Di-copper_centre_dom_sf"/>
</dbReference>
<dbReference type="InterPro" id="IPR050316">
    <property type="entry name" value="Tyrosinase/Hemocyanin"/>
</dbReference>